<feature type="transmembrane region" description="Helical" evidence="5">
    <location>
        <begin position="39"/>
        <end position="59"/>
    </location>
</feature>
<evidence type="ECO:0000256" key="5">
    <source>
        <dbReference type="SAM" id="Phobius"/>
    </source>
</evidence>
<dbReference type="EMBL" id="CAFAAE010000143">
    <property type="protein sequence ID" value="CAB4795586.1"/>
    <property type="molecule type" value="Genomic_DNA"/>
</dbReference>
<feature type="transmembrane region" description="Helical" evidence="5">
    <location>
        <begin position="93"/>
        <end position="115"/>
    </location>
</feature>
<comment type="subcellular location">
    <subcellularLocation>
        <location evidence="1">Membrane</location>
        <topology evidence="1">Multi-pass membrane protein</topology>
    </subcellularLocation>
</comment>
<proteinExistence type="predicted"/>
<feature type="transmembrane region" description="Helical" evidence="5">
    <location>
        <begin position="66"/>
        <end position="87"/>
    </location>
</feature>
<dbReference type="Gene3D" id="1.20.1250.20">
    <property type="entry name" value="MFS general substrate transporter like domains"/>
    <property type="match status" value="1"/>
</dbReference>
<protein>
    <submittedName>
        <fullName evidence="6">Unannotated protein</fullName>
    </submittedName>
</protein>
<evidence type="ECO:0000256" key="2">
    <source>
        <dbReference type="ARBA" id="ARBA00022692"/>
    </source>
</evidence>
<feature type="transmembrane region" description="Helical" evidence="5">
    <location>
        <begin position="301"/>
        <end position="326"/>
    </location>
</feature>
<dbReference type="PANTHER" id="PTHR23514:SF13">
    <property type="entry name" value="INNER MEMBRANE PROTEIN YBJJ"/>
    <property type="match status" value="1"/>
</dbReference>
<reference evidence="6" key="1">
    <citation type="submission" date="2020-05" db="EMBL/GenBank/DDBJ databases">
        <authorList>
            <person name="Chiriac C."/>
            <person name="Salcher M."/>
            <person name="Ghai R."/>
            <person name="Kavagutti S V."/>
        </authorList>
    </citation>
    <scope>NUCLEOTIDE SEQUENCE</scope>
</reference>
<feature type="transmembrane region" description="Helical" evidence="5">
    <location>
        <begin position="156"/>
        <end position="178"/>
    </location>
</feature>
<dbReference type="AlphaFoldDB" id="A0A6J6XK64"/>
<dbReference type="SUPFAM" id="SSF103473">
    <property type="entry name" value="MFS general substrate transporter"/>
    <property type="match status" value="1"/>
</dbReference>
<keyword evidence="4 5" id="KW-0472">Membrane</keyword>
<evidence type="ECO:0000256" key="4">
    <source>
        <dbReference type="ARBA" id="ARBA00023136"/>
    </source>
</evidence>
<accession>A0A6J6XK64</accession>
<sequence>MGRAEKQALAAMFGLFGFGVMTLGPRMPDIKYNLGVSNGIFGMLLSSGSIGALVSLLTMGHIVHRIGVKSVLLVSTFTMYGTLAIMVHLHNPFIYLILNLLCGASWSSYHIAVNAQAFHRQKDSGQTIIPFMHGFWTAGALGSAIVASLVAQTIPITWHVDTLVTVDFIVTMFVIYLLRDVLLQGREITDSDGVVTLKDMAKSFKIDWFISIAVLCSQTLETMLGDWGSIFAREEIGVNASLAVLPYIFFMGGMIFGRISFGSLSKHWSEQWLIRIFPLVGGLTFAIFMYTGYLISKNHQLLGFVIVDFAFLVGGVGISFLGPLFLAIAGRRSDRPSGVIVAEIGALNQILNFAVRILLAWTIHIIGLPMMLVIPALMLAAVTFFAAAGKA</sequence>
<name>A0A6J6XK64_9ZZZZ</name>
<dbReference type="PANTHER" id="PTHR23514">
    <property type="entry name" value="BYPASS OF STOP CODON PROTEIN 6"/>
    <property type="match status" value="1"/>
</dbReference>
<feature type="transmembrane region" description="Helical" evidence="5">
    <location>
        <begin position="338"/>
        <end position="359"/>
    </location>
</feature>
<evidence type="ECO:0000256" key="3">
    <source>
        <dbReference type="ARBA" id="ARBA00022989"/>
    </source>
</evidence>
<organism evidence="6">
    <name type="scientific">freshwater metagenome</name>
    <dbReference type="NCBI Taxonomy" id="449393"/>
    <lineage>
        <taxon>unclassified sequences</taxon>
        <taxon>metagenomes</taxon>
        <taxon>ecological metagenomes</taxon>
    </lineage>
</organism>
<dbReference type="EMBL" id="CAFBQT010000099">
    <property type="protein sequence ID" value="CAB5065210.1"/>
    <property type="molecule type" value="Genomic_DNA"/>
</dbReference>
<dbReference type="GO" id="GO:0016020">
    <property type="term" value="C:membrane"/>
    <property type="evidence" value="ECO:0007669"/>
    <property type="project" value="UniProtKB-SubCell"/>
</dbReference>
<dbReference type="Pfam" id="PF07690">
    <property type="entry name" value="MFS_1"/>
    <property type="match status" value="1"/>
</dbReference>
<dbReference type="InterPro" id="IPR036259">
    <property type="entry name" value="MFS_trans_sf"/>
</dbReference>
<keyword evidence="2 5" id="KW-0812">Transmembrane</keyword>
<feature type="transmembrane region" description="Helical" evidence="5">
    <location>
        <begin position="273"/>
        <end position="295"/>
    </location>
</feature>
<dbReference type="InterPro" id="IPR011701">
    <property type="entry name" value="MFS"/>
</dbReference>
<evidence type="ECO:0000256" key="1">
    <source>
        <dbReference type="ARBA" id="ARBA00004141"/>
    </source>
</evidence>
<keyword evidence="3 5" id="KW-1133">Transmembrane helix</keyword>
<dbReference type="InterPro" id="IPR051788">
    <property type="entry name" value="MFS_Transporter"/>
</dbReference>
<dbReference type="GO" id="GO:0022857">
    <property type="term" value="F:transmembrane transporter activity"/>
    <property type="evidence" value="ECO:0007669"/>
    <property type="project" value="InterPro"/>
</dbReference>
<feature type="transmembrane region" description="Helical" evidence="5">
    <location>
        <begin position="236"/>
        <end position="261"/>
    </location>
</feature>
<feature type="transmembrane region" description="Helical" evidence="5">
    <location>
        <begin position="7"/>
        <end position="27"/>
    </location>
</feature>
<feature type="transmembrane region" description="Helical" evidence="5">
    <location>
        <begin position="365"/>
        <end position="388"/>
    </location>
</feature>
<gene>
    <name evidence="6" type="ORF">UFOPK2982_00868</name>
    <name evidence="7" type="ORF">UFOPK4355_00789</name>
</gene>
<evidence type="ECO:0000313" key="7">
    <source>
        <dbReference type="EMBL" id="CAB5065210.1"/>
    </source>
</evidence>
<evidence type="ECO:0000313" key="6">
    <source>
        <dbReference type="EMBL" id="CAB4795586.1"/>
    </source>
</evidence>
<feature type="transmembrane region" description="Helical" evidence="5">
    <location>
        <begin position="127"/>
        <end position="150"/>
    </location>
</feature>